<evidence type="ECO:0000313" key="1">
    <source>
        <dbReference type="EMBL" id="MTV40136.1"/>
    </source>
</evidence>
<dbReference type="Gene3D" id="1.10.10.1320">
    <property type="entry name" value="Anti-sigma factor, zinc-finger domain"/>
    <property type="match status" value="1"/>
</dbReference>
<organism evidence="1 2">
    <name type="scientific">Duganella radicis</name>
    <dbReference type="NCBI Taxonomy" id="551988"/>
    <lineage>
        <taxon>Bacteria</taxon>
        <taxon>Pseudomonadati</taxon>
        <taxon>Pseudomonadota</taxon>
        <taxon>Betaproteobacteria</taxon>
        <taxon>Burkholderiales</taxon>
        <taxon>Oxalobacteraceae</taxon>
        <taxon>Telluria group</taxon>
        <taxon>Duganella</taxon>
    </lineage>
</organism>
<dbReference type="RefSeq" id="WP_155465970.1">
    <property type="nucleotide sequence ID" value="NZ_WNKY01000029.1"/>
</dbReference>
<reference evidence="1 2" key="1">
    <citation type="submission" date="2019-11" db="EMBL/GenBank/DDBJ databases">
        <title>Type strains purchased from KCTC, JCM and DSMZ.</title>
        <authorList>
            <person name="Lu H."/>
        </authorList>
    </citation>
    <scope>NUCLEOTIDE SEQUENCE [LARGE SCALE GENOMIC DNA]</scope>
    <source>
        <strain evidence="1 2">KCTC 22382</strain>
    </source>
</reference>
<comment type="caution">
    <text evidence="1">The sequence shown here is derived from an EMBL/GenBank/DDBJ whole genome shotgun (WGS) entry which is preliminary data.</text>
</comment>
<evidence type="ECO:0008006" key="3">
    <source>
        <dbReference type="Google" id="ProtNLM"/>
    </source>
</evidence>
<accession>A0A6L6PLY4</accession>
<sequence>MKFSDETLMAYADGELDEAGRAEIERALETDPALAERVAQHQALRSDVFAAFAPILDEPLPPALMATALPGKVADLSAARAARVEKTAPRRWSWPEWGAIAATLAVGVLVGGTLGGNGGDAALAVAQGADGKLVAQGQLATALSRQLAASDGAVRIGVSFAARDGALCRSFVTHGTAGLACRSGNAWQVPVMAEAASAAAGDYRQAGSAMPSAVLDAIDARIAGPALDAKGEQEALQRGWQAKAAH</sequence>
<protein>
    <recommendedName>
        <fullName evidence="3">Anti-sigma factor</fullName>
    </recommendedName>
</protein>
<dbReference type="OrthoDB" id="5702022at2"/>
<dbReference type="Proteomes" id="UP000475582">
    <property type="component" value="Unassembled WGS sequence"/>
</dbReference>
<dbReference type="AlphaFoldDB" id="A0A6L6PLY4"/>
<keyword evidence="2" id="KW-1185">Reference proteome</keyword>
<gene>
    <name evidence="1" type="ORF">GM676_21440</name>
</gene>
<evidence type="ECO:0000313" key="2">
    <source>
        <dbReference type="Proteomes" id="UP000475582"/>
    </source>
</evidence>
<name>A0A6L6PLY4_9BURK</name>
<dbReference type="EMBL" id="WNKY01000029">
    <property type="protein sequence ID" value="MTV40136.1"/>
    <property type="molecule type" value="Genomic_DNA"/>
</dbReference>
<proteinExistence type="predicted"/>
<dbReference type="InterPro" id="IPR041916">
    <property type="entry name" value="Anti_sigma_zinc_sf"/>
</dbReference>